<dbReference type="RefSeq" id="WP_203572266.1">
    <property type="nucleotide sequence ID" value="NZ_WOFE01000013.1"/>
</dbReference>
<feature type="transmembrane region" description="Helical" evidence="1">
    <location>
        <begin position="193"/>
        <end position="214"/>
    </location>
</feature>
<reference evidence="2 3" key="1">
    <citation type="submission" date="2019-11" db="EMBL/GenBank/DDBJ databases">
        <title>Novel Deefgea species.</title>
        <authorList>
            <person name="Han J.-H."/>
        </authorList>
    </citation>
    <scope>NUCLEOTIDE SEQUENCE [LARGE SCALE GENOMIC DNA]</scope>
    <source>
        <strain evidence="2 3">LMG 24817</strain>
    </source>
</reference>
<evidence type="ECO:0000313" key="2">
    <source>
        <dbReference type="EMBL" id="MBM5572938.1"/>
    </source>
</evidence>
<keyword evidence="1" id="KW-1133">Transmembrane helix</keyword>
<dbReference type="NCBIfam" id="NF041043">
    <property type="entry name" value="BPSS1780_fam"/>
    <property type="match status" value="1"/>
</dbReference>
<organism evidence="2 3">
    <name type="scientific">Deefgea chitinilytica</name>
    <dbReference type="NCBI Taxonomy" id="570276"/>
    <lineage>
        <taxon>Bacteria</taxon>
        <taxon>Pseudomonadati</taxon>
        <taxon>Pseudomonadota</taxon>
        <taxon>Betaproteobacteria</taxon>
        <taxon>Neisseriales</taxon>
        <taxon>Chitinibacteraceae</taxon>
        <taxon>Deefgea</taxon>
    </lineage>
</organism>
<gene>
    <name evidence="2" type="ORF">GM173_15305</name>
</gene>
<comment type="caution">
    <text evidence="2">The sequence shown here is derived from an EMBL/GenBank/DDBJ whole genome shotgun (WGS) entry which is preliminary data.</text>
</comment>
<feature type="transmembrane region" description="Helical" evidence="1">
    <location>
        <begin position="150"/>
        <end position="172"/>
    </location>
</feature>
<evidence type="ECO:0000256" key="1">
    <source>
        <dbReference type="SAM" id="Phobius"/>
    </source>
</evidence>
<accession>A0ABS2CFM4</accession>
<sequence length="250" mass="27348">MLDQDNVIDVSVEPRQIPPMQGWQWIVSAFQLFKQSPTAWLGISGVFILAMIGISLLPIVGSLLSTLLGPVFLGGLMFAAQKQTRGETPLLVDLFAGFQQRFAELLKVGVLYLFGTMLVVLLMAGLLAGAAYLGWLTIDKTVDTFAQMGAIWPVMILVLAAFAIVYSTYFYAPTLVMLQGYSAGEAMKLSFLAFWRNWQPILVMSIIGGVLLLLAMLPMLLGLIIALPVALITSYVCYADVFETSTEHDL</sequence>
<proteinExistence type="predicted"/>
<keyword evidence="1" id="KW-0812">Transmembrane</keyword>
<dbReference type="InterPro" id="IPR047798">
    <property type="entry name" value="BPSS1780-like"/>
</dbReference>
<feature type="transmembrane region" description="Helical" evidence="1">
    <location>
        <begin position="110"/>
        <end position="138"/>
    </location>
</feature>
<keyword evidence="1" id="KW-0472">Membrane</keyword>
<feature type="transmembrane region" description="Helical" evidence="1">
    <location>
        <begin position="63"/>
        <end position="80"/>
    </location>
</feature>
<dbReference type="EMBL" id="WOFE01000013">
    <property type="protein sequence ID" value="MBM5572938.1"/>
    <property type="molecule type" value="Genomic_DNA"/>
</dbReference>
<feature type="transmembrane region" description="Helical" evidence="1">
    <location>
        <begin position="220"/>
        <end position="238"/>
    </location>
</feature>
<keyword evidence="3" id="KW-1185">Reference proteome</keyword>
<name>A0ABS2CFM4_9NEIS</name>
<evidence type="ECO:0000313" key="3">
    <source>
        <dbReference type="Proteomes" id="UP001195660"/>
    </source>
</evidence>
<feature type="transmembrane region" description="Helical" evidence="1">
    <location>
        <begin position="38"/>
        <end position="57"/>
    </location>
</feature>
<dbReference type="Proteomes" id="UP001195660">
    <property type="component" value="Unassembled WGS sequence"/>
</dbReference>
<evidence type="ECO:0008006" key="4">
    <source>
        <dbReference type="Google" id="ProtNLM"/>
    </source>
</evidence>
<protein>
    <recommendedName>
        <fullName evidence="4">DUF2189 domain-containing protein</fullName>
    </recommendedName>
</protein>